<dbReference type="EMBL" id="CP028519">
    <property type="protein sequence ID" value="AVY93951.1"/>
    <property type="molecule type" value="Genomic_DNA"/>
</dbReference>
<sequence length="175" mass="18693">MSPPAAGGRRARRILILLLLLTAAPILLATAAYYWWPPRGGASYGQLIVQPLPVAIAPGHWVLASWAPAPCDADCGQRLDNARRLRVAQGEAASRLDVVWLYPPGATVSVDADDVHAVALDAGVLVALAPGMHPLDDLYLIDPHGNLVLRYPAGFEPRRALVEIGKVMKVNRGMG</sequence>
<dbReference type="KEGG" id="maer:DAI18_07765"/>
<accession>A0A2S0P9D2</accession>
<name>A0A2S0P9D2_9NEIS</name>
<gene>
    <name evidence="1" type="ORF">DAI18_07765</name>
</gene>
<dbReference type="Proteomes" id="UP000244173">
    <property type="component" value="Chromosome"/>
</dbReference>
<protein>
    <recommendedName>
        <fullName evidence="3">Transmembrane protein</fullName>
    </recommendedName>
</protein>
<evidence type="ECO:0008006" key="3">
    <source>
        <dbReference type="Google" id="ProtNLM"/>
    </source>
</evidence>
<dbReference type="AlphaFoldDB" id="A0A2S0P9D2"/>
<evidence type="ECO:0000313" key="1">
    <source>
        <dbReference type="EMBL" id="AVY93951.1"/>
    </source>
</evidence>
<reference evidence="1 2" key="1">
    <citation type="submission" date="2018-04" db="EMBL/GenBank/DDBJ databases">
        <title>Denitrifier Microvirgula.</title>
        <authorList>
            <person name="Anderson E."/>
            <person name="Jang J."/>
            <person name="Ishii S."/>
        </authorList>
    </citation>
    <scope>NUCLEOTIDE SEQUENCE [LARGE SCALE GENOMIC DNA]</scope>
    <source>
        <strain evidence="1 2">BE2.4</strain>
    </source>
</reference>
<evidence type="ECO:0000313" key="2">
    <source>
        <dbReference type="Proteomes" id="UP000244173"/>
    </source>
</evidence>
<dbReference type="OrthoDB" id="9180342at2"/>
<keyword evidence="2" id="KW-1185">Reference proteome</keyword>
<dbReference type="RefSeq" id="WP_028499419.1">
    <property type="nucleotide sequence ID" value="NZ_CAURZP010000013.1"/>
</dbReference>
<proteinExistence type="predicted"/>
<organism evidence="1 2">
    <name type="scientific">Microvirgula aerodenitrificans</name>
    <dbReference type="NCBI Taxonomy" id="57480"/>
    <lineage>
        <taxon>Bacteria</taxon>
        <taxon>Pseudomonadati</taxon>
        <taxon>Pseudomonadota</taxon>
        <taxon>Betaproteobacteria</taxon>
        <taxon>Neisseriales</taxon>
        <taxon>Aquaspirillaceae</taxon>
        <taxon>Microvirgula</taxon>
    </lineage>
</organism>
<dbReference type="STRING" id="1122240.GCA_000620105_02387"/>